<name>A0A6C0CY92_9ZZZZ</name>
<sequence length="95" mass="10898">MGKNDKLQHIGLMAAGINLFSFYSLVFHNWIIQDPTSLSWMWLGTGIIVQILWSIFGFINEILPTMILSPLILVGFLSLLYLKVKLETNLFKNKK</sequence>
<feature type="transmembrane region" description="Helical" evidence="1">
    <location>
        <begin position="66"/>
        <end position="84"/>
    </location>
</feature>
<keyword evidence="1" id="KW-0472">Membrane</keyword>
<dbReference type="EMBL" id="MN739499">
    <property type="protein sequence ID" value="QHT08659.1"/>
    <property type="molecule type" value="Genomic_DNA"/>
</dbReference>
<feature type="transmembrane region" description="Helical" evidence="1">
    <location>
        <begin position="38"/>
        <end position="59"/>
    </location>
</feature>
<evidence type="ECO:0000313" key="2">
    <source>
        <dbReference type="EMBL" id="QHT08659.1"/>
    </source>
</evidence>
<reference evidence="2" key="1">
    <citation type="journal article" date="2020" name="Nature">
        <title>Giant virus diversity and host interactions through global metagenomics.</title>
        <authorList>
            <person name="Schulz F."/>
            <person name="Roux S."/>
            <person name="Paez-Espino D."/>
            <person name="Jungbluth S."/>
            <person name="Walsh D.A."/>
            <person name="Denef V.J."/>
            <person name="McMahon K.D."/>
            <person name="Konstantinidis K.T."/>
            <person name="Eloe-Fadrosh E.A."/>
            <person name="Kyrpides N.C."/>
            <person name="Woyke T."/>
        </authorList>
    </citation>
    <scope>NUCLEOTIDE SEQUENCE</scope>
    <source>
        <strain evidence="2">GVMAG-M-3300023109-53</strain>
    </source>
</reference>
<organism evidence="2">
    <name type="scientific">viral metagenome</name>
    <dbReference type="NCBI Taxonomy" id="1070528"/>
    <lineage>
        <taxon>unclassified sequences</taxon>
        <taxon>metagenomes</taxon>
        <taxon>organismal metagenomes</taxon>
    </lineage>
</organism>
<keyword evidence="1" id="KW-0812">Transmembrane</keyword>
<accession>A0A6C0CY92</accession>
<dbReference type="AlphaFoldDB" id="A0A6C0CY92"/>
<proteinExistence type="predicted"/>
<feature type="transmembrane region" description="Helical" evidence="1">
    <location>
        <begin position="12"/>
        <end position="32"/>
    </location>
</feature>
<evidence type="ECO:0000256" key="1">
    <source>
        <dbReference type="SAM" id="Phobius"/>
    </source>
</evidence>
<protein>
    <submittedName>
        <fullName evidence="2">Uncharacterized protein</fullName>
    </submittedName>
</protein>
<keyword evidence="1" id="KW-1133">Transmembrane helix</keyword>